<sequence>MGAIIDRDAFSASDYQRFGKRLRDSVEVLRELLAQPGFGAGEPSIGAELEAYIVDERGRVALLNQALVETLHDPQLQLELNRFNIEYNLAPLPLAGGPLHALERQLLQALARLEAAAAPHRAHVVPIGILPTLRRTDLGEHAMSDLPRYRALEQGLKRLRGEPFDVEIRGEDNVRVSSDHVVLEGANTSFQLHLRVPPERFAATFNAAQLVTPLVLALSANSPLFLQRRLWDETRVALFKQAVDCRMRGADRWQQPARVTFGQGWVREGAFELFAEAVALYPPILPLTSEHRPEDRPPGTTAPGLSELRLHMGTVWPWNRAVYDPADGGHLRVEMRALPSGPTAVDMVANVALLLGLVAALRDDITEWLSAMPFRYADYNFYRAAQSGLDARLMWPHRKHHRLEETPVVTLLERLLPEVPRGLRALGVADADSHPYLEVIAERLQARTSPARWQRERLAQLEAQGLSRAKACHRLLDAYRVAAATNRPVARWPQEE</sequence>
<dbReference type="OrthoDB" id="240589at2"/>
<accession>A0A1I6XXW7</accession>
<organism evidence="1 2">
    <name type="scientific">Halomonas saccharevitans</name>
    <dbReference type="NCBI Taxonomy" id="416872"/>
    <lineage>
        <taxon>Bacteria</taxon>
        <taxon>Pseudomonadati</taxon>
        <taxon>Pseudomonadota</taxon>
        <taxon>Gammaproteobacteria</taxon>
        <taxon>Oceanospirillales</taxon>
        <taxon>Halomonadaceae</taxon>
        <taxon>Halomonas</taxon>
    </lineage>
</organism>
<gene>
    <name evidence="1" type="ORF">SAMN04487956_103169</name>
</gene>
<dbReference type="PANTHER" id="PTHR36510">
    <property type="entry name" value="GLUTAMATE--CYSTEINE LIGASE 2-RELATED"/>
    <property type="match status" value="1"/>
</dbReference>
<dbReference type="InterPro" id="IPR014746">
    <property type="entry name" value="Gln_synth/guanido_kin_cat_dom"/>
</dbReference>
<dbReference type="InterPro" id="IPR006336">
    <property type="entry name" value="GCS2"/>
</dbReference>
<evidence type="ECO:0000313" key="1">
    <source>
        <dbReference type="EMBL" id="SFT42852.1"/>
    </source>
</evidence>
<dbReference type="AlphaFoldDB" id="A0A1I6XXW7"/>
<dbReference type="EMBL" id="FPAQ01000003">
    <property type="protein sequence ID" value="SFT42852.1"/>
    <property type="molecule type" value="Genomic_DNA"/>
</dbReference>
<keyword evidence="1" id="KW-0436">Ligase</keyword>
<dbReference type="Gene3D" id="3.30.590.20">
    <property type="match status" value="1"/>
</dbReference>
<evidence type="ECO:0000313" key="2">
    <source>
        <dbReference type="Proteomes" id="UP000199594"/>
    </source>
</evidence>
<dbReference type="RefSeq" id="WP_089847012.1">
    <property type="nucleotide sequence ID" value="NZ_FPAQ01000003.1"/>
</dbReference>
<dbReference type="InterPro" id="IPR016602">
    <property type="entry name" value="UCP012666"/>
</dbReference>
<dbReference type="InterPro" id="IPR050141">
    <property type="entry name" value="GCL_type2/YbdK_subfam"/>
</dbReference>
<dbReference type="Pfam" id="PF04107">
    <property type="entry name" value="GCS2"/>
    <property type="match status" value="1"/>
</dbReference>
<name>A0A1I6XXW7_9GAMM</name>
<dbReference type="PIRSF" id="PIRSF012666">
    <property type="entry name" value="UCP012666"/>
    <property type="match status" value="1"/>
</dbReference>
<dbReference type="Proteomes" id="UP000199594">
    <property type="component" value="Unassembled WGS sequence"/>
</dbReference>
<dbReference type="PANTHER" id="PTHR36510:SF3">
    <property type="entry name" value="CONSERVED PROTEIN"/>
    <property type="match status" value="1"/>
</dbReference>
<proteinExistence type="predicted"/>
<dbReference type="GO" id="GO:0016879">
    <property type="term" value="F:ligase activity, forming carbon-nitrogen bonds"/>
    <property type="evidence" value="ECO:0007669"/>
    <property type="project" value="TreeGrafter"/>
</dbReference>
<dbReference type="SUPFAM" id="SSF55931">
    <property type="entry name" value="Glutamine synthetase/guanido kinase"/>
    <property type="match status" value="1"/>
</dbReference>
<reference evidence="1 2" key="1">
    <citation type="submission" date="2016-10" db="EMBL/GenBank/DDBJ databases">
        <authorList>
            <person name="de Groot N.N."/>
        </authorList>
    </citation>
    <scope>NUCLEOTIDE SEQUENCE [LARGE SCALE GENOMIC DNA]</scope>
    <source>
        <strain evidence="1 2">CGMCC 1.6493</strain>
    </source>
</reference>
<protein>
    <submittedName>
        <fullName evidence="1">Gamma-glutamyl:cysteine ligase YbdK, ATP-grasp superfamily</fullName>
    </submittedName>
</protein>